<evidence type="ECO:0008006" key="3">
    <source>
        <dbReference type="Google" id="ProtNLM"/>
    </source>
</evidence>
<dbReference type="Gene3D" id="3.80.10.10">
    <property type="entry name" value="Ribonuclease Inhibitor"/>
    <property type="match status" value="1"/>
</dbReference>
<dbReference type="InParanoid" id="A0A409XR25"/>
<dbReference type="InterPro" id="IPR032675">
    <property type="entry name" value="LRR_dom_sf"/>
</dbReference>
<proteinExistence type="predicted"/>
<dbReference type="AlphaFoldDB" id="A0A409XR25"/>
<dbReference type="OrthoDB" id="3048034at2759"/>
<keyword evidence="2" id="KW-1185">Reference proteome</keyword>
<organism evidence="1 2">
    <name type="scientific">Psilocybe cyanescens</name>
    <dbReference type="NCBI Taxonomy" id="93625"/>
    <lineage>
        <taxon>Eukaryota</taxon>
        <taxon>Fungi</taxon>
        <taxon>Dikarya</taxon>
        <taxon>Basidiomycota</taxon>
        <taxon>Agaricomycotina</taxon>
        <taxon>Agaricomycetes</taxon>
        <taxon>Agaricomycetidae</taxon>
        <taxon>Agaricales</taxon>
        <taxon>Agaricineae</taxon>
        <taxon>Strophariaceae</taxon>
        <taxon>Psilocybe</taxon>
    </lineage>
</organism>
<evidence type="ECO:0000313" key="2">
    <source>
        <dbReference type="Proteomes" id="UP000283269"/>
    </source>
</evidence>
<reference evidence="1 2" key="1">
    <citation type="journal article" date="2018" name="Evol. Lett.">
        <title>Horizontal gene cluster transfer increased hallucinogenic mushroom diversity.</title>
        <authorList>
            <person name="Reynolds H.T."/>
            <person name="Vijayakumar V."/>
            <person name="Gluck-Thaler E."/>
            <person name="Korotkin H.B."/>
            <person name="Matheny P.B."/>
            <person name="Slot J.C."/>
        </authorList>
    </citation>
    <scope>NUCLEOTIDE SEQUENCE [LARGE SCALE GENOMIC DNA]</scope>
    <source>
        <strain evidence="1 2">2631</strain>
    </source>
</reference>
<sequence length="366" mass="42489">MDSNLFIPPELVHIIFDHLTPHRSELHALTLTCKIFYWEAMPLLYRSMTDQGIIQFKFLTTLQDNPQLASLVRVYHVPTHDISHGGLNWSLILLCLKQMVNLKELAYIDPFTKPKFLLPRVEEGEKMPFQLETFIWAVKGRHKLDGVVQFLETQGKLKSLQLSCQLGERMTVETVPNLRTLDGDVDLICEALPGRSIRNLYWREYSWRVHRPWSYFNLLFHASQLEELSTLRGLSLSVGILWRLSSTQLQNGLYGLRNVEVLEICSSEAISDISHIPQKFPRLKRVIIRIDVPETSLEHDNASYSTETLHTKNIPESDILSLYEKGPHLVYVDVWVRGLYYRRWVNNNPLPGFIMIPADRTLELET</sequence>
<dbReference type="EMBL" id="NHYD01000826">
    <property type="protein sequence ID" value="PPQ93168.1"/>
    <property type="molecule type" value="Genomic_DNA"/>
</dbReference>
<evidence type="ECO:0000313" key="1">
    <source>
        <dbReference type="EMBL" id="PPQ93168.1"/>
    </source>
</evidence>
<accession>A0A409XR25</accession>
<name>A0A409XR25_PSICY</name>
<protein>
    <recommendedName>
        <fullName evidence="3">F-box domain-containing protein</fullName>
    </recommendedName>
</protein>
<gene>
    <name evidence="1" type="ORF">CVT25_002595</name>
</gene>
<dbReference type="Proteomes" id="UP000283269">
    <property type="component" value="Unassembled WGS sequence"/>
</dbReference>
<comment type="caution">
    <text evidence="1">The sequence shown here is derived from an EMBL/GenBank/DDBJ whole genome shotgun (WGS) entry which is preliminary data.</text>
</comment>